<comment type="subcellular location">
    <subcellularLocation>
        <location evidence="7">Cytoplasm</location>
    </subcellularLocation>
</comment>
<evidence type="ECO:0000256" key="3">
    <source>
        <dbReference type="ARBA" id="ARBA00022741"/>
    </source>
</evidence>
<dbReference type="InterPro" id="IPR012340">
    <property type="entry name" value="NA-bd_OB-fold"/>
</dbReference>
<dbReference type="PRINTS" id="PR01042">
    <property type="entry name" value="TRNASYNTHASP"/>
</dbReference>
<feature type="binding site" evidence="7">
    <location>
        <position position="177"/>
    </location>
    <ligand>
        <name>L-aspartate</name>
        <dbReference type="ChEBI" id="CHEBI:29991"/>
    </ligand>
</feature>
<sequence>MMKRTHTCNALRKNDVGKSVTLIGWVDTLRDHGGIQFVDLRDRTGLTQVVFDPQHAALKEDLHHLRHESVIEISGTVSARGEAETNSKLPTGEIEVSAESLIIHNTSETPPFPLDDEKTDKVNEDLRLHYRYLDLRRPSMYNNLFVRSKASKATRDFLDEQEFLEIETPCLFKSTPEGAREFLVPSRLNPGKFYALAQSPQQYKQMLMVAGVERYYQLARCFRDEDLRADRQPEFTQIDLEMSFIDREDMYELIEGLLKRIWKDCLNVDIPTPFPRMSFEDAMNQYGVDKPDTRFDLKIEDFSDCFKKSGFKVFQGTIASGGVVKAFNAKGLSDATQGEMRELENTAKSLGAKGLAFIRITEEGEWKSPILKFFSEEEKAELQERLNIENGDLVFFGAAEWDRTCAILGRIRLEAAQLLKKRGRLSIPDDQYNFLWVIEFPLMLFDEEEGRYMATHHPFTSPVPEDIELLDSDPKAVRGQHYDCVLNGMEIGGGSIRIHQPALQKKVFEDILKIPVDIVEERFGYMLKSFKYGAPPHGGIALGLDRIVSILTNRPYIRDVIAFPKTQRGQDLMNDAPSTATPAQLRALHIEVNDLED</sequence>
<dbReference type="GO" id="GO:0050560">
    <property type="term" value="F:aspartate-tRNA(Asn) ligase activity"/>
    <property type="evidence" value="ECO:0007669"/>
    <property type="project" value="UniProtKB-EC"/>
</dbReference>
<dbReference type="SUPFAM" id="SSF55261">
    <property type="entry name" value="GAD domain-like"/>
    <property type="match status" value="1"/>
</dbReference>
<keyword evidence="7" id="KW-0963">Cytoplasm</keyword>
<feature type="region of interest" description="Aspartate" evidence="7">
    <location>
        <begin position="201"/>
        <end position="204"/>
    </location>
</feature>
<dbReference type="PROSITE" id="PS50862">
    <property type="entry name" value="AA_TRNA_LIGASE_II"/>
    <property type="match status" value="1"/>
</dbReference>
<evidence type="ECO:0000313" key="10">
    <source>
        <dbReference type="Proteomes" id="UP000478417"/>
    </source>
</evidence>
<evidence type="ECO:0000256" key="4">
    <source>
        <dbReference type="ARBA" id="ARBA00022840"/>
    </source>
</evidence>
<dbReference type="EC" id="6.1.1.23" evidence="7"/>
<evidence type="ECO:0000256" key="5">
    <source>
        <dbReference type="ARBA" id="ARBA00022917"/>
    </source>
</evidence>
<evidence type="ECO:0000259" key="8">
    <source>
        <dbReference type="PROSITE" id="PS50862"/>
    </source>
</evidence>
<comment type="subunit">
    <text evidence="7">Homodimer.</text>
</comment>
<dbReference type="Gene3D" id="3.30.930.10">
    <property type="entry name" value="Bira Bifunctional Protein, Domain 2"/>
    <property type="match status" value="1"/>
</dbReference>
<keyword evidence="5 7" id="KW-0648">Protein biosynthesis</keyword>
<evidence type="ECO:0000256" key="7">
    <source>
        <dbReference type="HAMAP-Rule" id="MF_00044"/>
    </source>
</evidence>
<evidence type="ECO:0000256" key="2">
    <source>
        <dbReference type="ARBA" id="ARBA00022598"/>
    </source>
</evidence>
<keyword evidence="4 7" id="KW-0067">ATP-binding</keyword>
<comment type="caution">
    <text evidence="7">Lacks conserved residue(s) required for the propagation of feature annotation.</text>
</comment>
<feature type="binding site" evidence="7">
    <location>
        <begin position="223"/>
        <end position="225"/>
    </location>
    <ligand>
        <name>ATP</name>
        <dbReference type="ChEBI" id="CHEBI:30616"/>
    </ligand>
</feature>
<dbReference type="NCBIfam" id="NF001750">
    <property type="entry name" value="PRK00476.1"/>
    <property type="match status" value="1"/>
</dbReference>
<evidence type="ECO:0000256" key="6">
    <source>
        <dbReference type="ARBA" id="ARBA00023146"/>
    </source>
</evidence>
<keyword evidence="3 7" id="KW-0547">Nucleotide-binding</keyword>
<dbReference type="SUPFAM" id="SSF55681">
    <property type="entry name" value="Class II aaRS and biotin synthetases"/>
    <property type="match status" value="1"/>
</dbReference>
<feature type="binding site" evidence="7">
    <location>
        <position position="497"/>
    </location>
    <ligand>
        <name>L-aspartate</name>
        <dbReference type="ChEBI" id="CHEBI:29991"/>
    </ligand>
</feature>
<organism evidence="9 10">
    <name type="scientific">Oceanipulchritudo coccoides</name>
    <dbReference type="NCBI Taxonomy" id="2706888"/>
    <lineage>
        <taxon>Bacteria</taxon>
        <taxon>Pseudomonadati</taxon>
        <taxon>Verrucomicrobiota</taxon>
        <taxon>Opitutia</taxon>
        <taxon>Puniceicoccales</taxon>
        <taxon>Oceanipulchritudinaceae</taxon>
        <taxon>Oceanipulchritudo</taxon>
    </lineage>
</organism>
<dbReference type="NCBIfam" id="TIGR00459">
    <property type="entry name" value="aspS_bact"/>
    <property type="match status" value="1"/>
</dbReference>
<feature type="binding site" evidence="7">
    <location>
        <position position="232"/>
    </location>
    <ligand>
        <name>ATP</name>
        <dbReference type="ChEBI" id="CHEBI:30616"/>
    </ligand>
</feature>
<dbReference type="InterPro" id="IPR004115">
    <property type="entry name" value="GAD-like_sf"/>
</dbReference>
<dbReference type="CDD" id="cd04317">
    <property type="entry name" value="EcAspRS_like_N"/>
    <property type="match status" value="1"/>
</dbReference>
<dbReference type="Pfam" id="PF00152">
    <property type="entry name" value="tRNA-synt_2"/>
    <property type="match status" value="1"/>
</dbReference>
<comment type="similarity">
    <text evidence="1 7">Belongs to the class-II aminoacyl-tRNA synthetase family. Type 1 subfamily.</text>
</comment>
<dbReference type="InterPro" id="IPR047090">
    <property type="entry name" value="AspRS_core"/>
</dbReference>
<keyword evidence="2 7" id="KW-0436">Ligase</keyword>
<comment type="function">
    <text evidence="7">Aspartyl-tRNA synthetase with relaxed tRNA specificity since it is able to aspartylate not only its cognate tRNA(Asp) but also tRNA(Asn). Reaction proceeds in two steps: L-aspartate is first activated by ATP to form Asp-AMP and then transferred to the acceptor end of tRNA(Asp/Asn).</text>
</comment>
<dbReference type="InterPro" id="IPR045864">
    <property type="entry name" value="aa-tRNA-synth_II/BPL/LPL"/>
</dbReference>
<dbReference type="InterPro" id="IPR004365">
    <property type="entry name" value="NA-bd_OB_tRNA"/>
</dbReference>
<dbReference type="Gene3D" id="3.30.1360.30">
    <property type="entry name" value="GAD-like domain"/>
    <property type="match status" value="1"/>
</dbReference>
<keyword evidence="6 7" id="KW-0030">Aminoacyl-tRNA synthetase</keyword>
<dbReference type="InterPro" id="IPR004524">
    <property type="entry name" value="Asp-tRNA-ligase_1"/>
</dbReference>
<accession>A0A6B2M205</accession>
<gene>
    <name evidence="7 9" type="primary">aspS</name>
    <name evidence="9" type="ORF">G0Q06_09900</name>
</gene>
<feature type="binding site" evidence="7">
    <location>
        <begin position="543"/>
        <end position="546"/>
    </location>
    <ligand>
        <name>ATP</name>
        <dbReference type="ChEBI" id="CHEBI:30616"/>
    </ligand>
</feature>
<dbReference type="AlphaFoldDB" id="A0A6B2M205"/>
<keyword evidence="10" id="KW-1185">Reference proteome</keyword>
<feature type="binding site" evidence="7">
    <location>
        <position position="490"/>
    </location>
    <ligand>
        <name>ATP</name>
        <dbReference type="ChEBI" id="CHEBI:30616"/>
    </ligand>
</feature>
<dbReference type="InterPro" id="IPR002312">
    <property type="entry name" value="Asp/Asn-tRNA-synth_IIb"/>
</dbReference>
<dbReference type="GO" id="GO:0004815">
    <property type="term" value="F:aspartate-tRNA ligase activity"/>
    <property type="evidence" value="ECO:0007669"/>
    <property type="project" value="UniProtKB-UniRule"/>
</dbReference>
<reference evidence="9 10" key="1">
    <citation type="submission" date="2020-02" db="EMBL/GenBank/DDBJ databases">
        <title>Albibacoteraceae fam. nov., the first described family within the subdivision 4 Verrucomicrobia.</title>
        <authorList>
            <person name="Xi F."/>
        </authorList>
    </citation>
    <scope>NUCLEOTIDE SEQUENCE [LARGE SCALE GENOMIC DNA]</scope>
    <source>
        <strain evidence="9 10">CK1056</strain>
    </source>
</reference>
<dbReference type="InterPro" id="IPR004364">
    <property type="entry name" value="Aa-tRNA-synt_II"/>
</dbReference>
<dbReference type="InterPro" id="IPR029351">
    <property type="entry name" value="GAD_dom"/>
</dbReference>
<dbReference type="PANTHER" id="PTHR22594">
    <property type="entry name" value="ASPARTYL/LYSYL-TRNA SYNTHETASE"/>
    <property type="match status" value="1"/>
</dbReference>
<feature type="site" description="Important for tRNA non-discrimination" evidence="7">
    <location>
        <position position="32"/>
    </location>
</feature>
<proteinExistence type="inferred from homology"/>
<dbReference type="Pfam" id="PF01336">
    <property type="entry name" value="tRNA_anti-codon"/>
    <property type="match status" value="1"/>
</dbReference>
<feature type="binding site" evidence="7">
    <location>
        <position position="456"/>
    </location>
    <ligand>
        <name>L-aspartate</name>
        <dbReference type="ChEBI" id="CHEBI:29991"/>
    </ligand>
</feature>
<dbReference type="CDD" id="cd00777">
    <property type="entry name" value="AspRS_core"/>
    <property type="match status" value="1"/>
</dbReference>
<name>A0A6B2M205_9BACT</name>
<dbReference type="HAMAP" id="MF_00044">
    <property type="entry name" value="Asp_tRNA_synth_type1"/>
    <property type="match status" value="1"/>
</dbReference>
<dbReference type="GO" id="GO:0005737">
    <property type="term" value="C:cytoplasm"/>
    <property type="evidence" value="ECO:0007669"/>
    <property type="project" value="UniProtKB-SubCell"/>
</dbReference>
<feature type="domain" description="Aminoacyl-transfer RNA synthetases class-II family profile" evidence="8">
    <location>
        <begin position="146"/>
        <end position="564"/>
    </location>
</feature>
<protein>
    <recommendedName>
        <fullName evidence="7">Aspartate--tRNA(Asp/Asn) ligase</fullName>
        <ecNumber evidence="7">6.1.1.23</ecNumber>
    </recommendedName>
    <alternativeName>
        <fullName evidence="7">Aspartyl-tRNA synthetase</fullName>
        <shortName evidence="7">AspRS</shortName>
    </alternativeName>
    <alternativeName>
        <fullName evidence="7">Non-discriminating aspartyl-tRNA synthetase</fullName>
        <shortName evidence="7">ND-AspRS</shortName>
    </alternativeName>
</protein>
<dbReference type="Proteomes" id="UP000478417">
    <property type="component" value="Unassembled WGS sequence"/>
</dbReference>
<dbReference type="InterPro" id="IPR047089">
    <property type="entry name" value="Asp-tRNA-ligase_1_N"/>
</dbReference>
<dbReference type="GO" id="GO:0005524">
    <property type="term" value="F:ATP binding"/>
    <property type="evidence" value="ECO:0007669"/>
    <property type="project" value="UniProtKB-UniRule"/>
</dbReference>
<comment type="caution">
    <text evidence="9">The sequence shown here is derived from an EMBL/GenBank/DDBJ whole genome shotgun (WGS) entry which is preliminary data.</text>
</comment>
<dbReference type="Pfam" id="PF02938">
    <property type="entry name" value="GAD"/>
    <property type="match status" value="1"/>
</dbReference>
<dbReference type="InterPro" id="IPR006195">
    <property type="entry name" value="aa-tRNA-synth_II"/>
</dbReference>
<feature type="binding site" evidence="7">
    <location>
        <position position="223"/>
    </location>
    <ligand>
        <name>L-aspartate</name>
        <dbReference type="ChEBI" id="CHEBI:29991"/>
    </ligand>
</feature>
<dbReference type="GO" id="GO:0006422">
    <property type="term" value="P:aspartyl-tRNA aminoacylation"/>
    <property type="evidence" value="ECO:0007669"/>
    <property type="project" value="UniProtKB-UniRule"/>
</dbReference>
<dbReference type="Gene3D" id="2.40.50.140">
    <property type="entry name" value="Nucleic acid-binding proteins"/>
    <property type="match status" value="1"/>
</dbReference>
<evidence type="ECO:0000313" key="9">
    <source>
        <dbReference type="EMBL" id="NDV62763.1"/>
    </source>
</evidence>
<dbReference type="GO" id="GO:0003676">
    <property type="term" value="F:nucleic acid binding"/>
    <property type="evidence" value="ECO:0007669"/>
    <property type="project" value="InterPro"/>
</dbReference>
<comment type="catalytic activity">
    <reaction evidence="7">
        <text>tRNA(Asx) + L-aspartate + ATP = L-aspartyl-tRNA(Asx) + AMP + diphosphate</text>
        <dbReference type="Rhea" id="RHEA:18349"/>
        <dbReference type="Rhea" id="RHEA-COMP:9710"/>
        <dbReference type="Rhea" id="RHEA-COMP:9711"/>
        <dbReference type="ChEBI" id="CHEBI:29991"/>
        <dbReference type="ChEBI" id="CHEBI:30616"/>
        <dbReference type="ChEBI" id="CHEBI:33019"/>
        <dbReference type="ChEBI" id="CHEBI:78442"/>
        <dbReference type="ChEBI" id="CHEBI:78516"/>
        <dbReference type="ChEBI" id="CHEBI:456215"/>
        <dbReference type="EC" id="6.1.1.23"/>
    </reaction>
</comment>
<evidence type="ECO:0000256" key="1">
    <source>
        <dbReference type="ARBA" id="ARBA00006303"/>
    </source>
</evidence>
<dbReference type="SUPFAM" id="SSF50249">
    <property type="entry name" value="Nucleic acid-binding proteins"/>
    <property type="match status" value="1"/>
</dbReference>
<dbReference type="PANTHER" id="PTHR22594:SF5">
    <property type="entry name" value="ASPARTATE--TRNA LIGASE, MITOCHONDRIAL"/>
    <property type="match status" value="1"/>
</dbReference>
<dbReference type="EMBL" id="JAAGNX010000002">
    <property type="protein sequence ID" value="NDV62763.1"/>
    <property type="molecule type" value="Genomic_DNA"/>
</dbReference>